<feature type="region of interest" description="Disordered" evidence="1">
    <location>
        <begin position="455"/>
        <end position="498"/>
    </location>
</feature>
<reference evidence="4" key="1">
    <citation type="journal article" date="2019" name="Int. J. Syst. Evol. Microbiol.">
        <title>The Global Catalogue of Microorganisms (GCM) 10K type strain sequencing project: providing services to taxonomists for standard genome sequencing and annotation.</title>
        <authorList>
            <consortium name="The Broad Institute Genomics Platform"/>
            <consortium name="The Broad Institute Genome Sequencing Center for Infectious Disease"/>
            <person name="Wu L."/>
            <person name="Ma J."/>
        </authorList>
    </citation>
    <scope>NUCLEOTIDE SEQUENCE [LARGE SCALE GENOMIC DNA]</scope>
    <source>
        <strain evidence="4">CGMCC 4.1641</strain>
    </source>
</reference>
<keyword evidence="2" id="KW-1133">Transmembrane helix</keyword>
<feature type="transmembrane region" description="Helical" evidence="2">
    <location>
        <begin position="68"/>
        <end position="90"/>
    </location>
</feature>
<feature type="transmembrane region" description="Helical" evidence="2">
    <location>
        <begin position="97"/>
        <end position="117"/>
    </location>
</feature>
<feature type="transmembrane region" description="Helical" evidence="2">
    <location>
        <begin position="137"/>
        <end position="157"/>
    </location>
</feature>
<gene>
    <name evidence="3" type="ORF">ACFPP6_15760</name>
</gene>
<dbReference type="Proteomes" id="UP001596222">
    <property type="component" value="Unassembled WGS sequence"/>
</dbReference>
<protein>
    <submittedName>
        <fullName evidence="3">Flp family type IVb pilin</fullName>
    </submittedName>
</protein>
<keyword evidence="2" id="KW-0472">Membrane</keyword>
<name>A0ABW0A0C4_9ACTN</name>
<feature type="compositionally biased region" description="Low complexity" evidence="1">
    <location>
        <begin position="461"/>
        <end position="471"/>
    </location>
</feature>
<dbReference type="RefSeq" id="WP_382041991.1">
    <property type="nucleotide sequence ID" value="NZ_JBHSKJ010000008.1"/>
</dbReference>
<sequence length="635" mass="67059">MGFLVLYGVGYALEFARLGALLTDERLSSLAWRLMLVWAPNLLCNTLAGWVAARILPGAYRGSLPLTLLAALGAPVLACAEILFSGWGFWNAEAVGVIAGTAIAGGGTGAVTVFLGGTRGSHVHYNWGDSGATAVEYIGMLAVVVAIMVALAATNLGKSIADEIKAKICQAFGGSCSTGTTGEVAAKQHNNDAAWEPGLCNTLNVSDVGGHEVKLGWFKIGSEYGFQKQDFTKKVKGEDGKYKTVPRFRITFSEAGKVGVGWKPKFGMEAGKFDEQPAKLELEGGIKVTSGDTFEFGSAKERDDFMGKLNEYAAAKGHAMGGSAHESPAASSAALKRFLKVKREISEVVDGKKISYGTVAAEASASGALEFSPDEAKKFSGKLGKKLKVSPSVTVTHDSINNLVGRTYSYELEDAESAELGGVGLGMKGEKGGKRAATVTVNRAPDGTLMSIIITHTSQTKGSSKASGDASKSGEEDPDTKKKPKGKGSASKSDEATQAHVVTNMIKFDDHSTDPVLQAITKRDRKTANDWLSGKHGGKLHPIESIFSNEAPTSQPKDEGTFEYLMYKKGVSSRADYAGVTNAAEFGFDVNLGVGDFGYKATFSKEVQRIGDAEFLGAPREDGTRNYVPFGLCAK</sequence>
<evidence type="ECO:0000256" key="1">
    <source>
        <dbReference type="SAM" id="MobiDB-lite"/>
    </source>
</evidence>
<organism evidence="3 4">
    <name type="scientific">Streptomyces aureoversilis</name>
    <dbReference type="NCBI Taxonomy" id="67277"/>
    <lineage>
        <taxon>Bacteria</taxon>
        <taxon>Bacillati</taxon>
        <taxon>Actinomycetota</taxon>
        <taxon>Actinomycetes</taxon>
        <taxon>Kitasatosporales</taxon>
        <taxon>Streptomycetaceae</taxon>
        <taxon>Streptomyces</taxon>
    </lineage>
</organism>
<keyword evidence="2" id="KW-0812">Transmembrane</keyword>
<accession>A0ABW0A0C4</accession>
<comment type="caution">
    <text evidence="3">The sequence shown here is derived from an EMBL/GenBank/DDBJ whole genome shotgun (WGS) entry which is preliminary data.</text>
</comment>
<evidence type="ECO:0000313" key="4">
    <source>
        <dbReference type="Proteomes" id="UP001596222"/>
    </source>
</evidence>
<proteinExistence type="predicted"/>
<dbReference type="EMBL" id="JBHSKJ010000008">
    <property type="protein sequence ID" value="MFC5146121.1"/>
    <property type="molecule type" value="Genomic_DNA"/>
</dbReference>
<evidence type="ECO:0000256" key="2">
    <source>
        <dbReference type="SAM" id="Phobius"/>
    </source>
</evidence>
<keyword evidence="4" id="KW-1185">Reference proteome</keyword>
<feature type="transmembrane region" description="Helical" evidence="2">
    <location>
        <begin position="35"/>
        <end position="56"/>
    </location>
</feature>
<evidence type="ECO:0000313" key="3">
    <source>
        <dbReference type="EMBL" id="MFC5146121.1"/>
    </source>
</evidence>
<feature type="compositionally biased region" description="Basic and acidic residues" evidence="1">
    <location>
        <begin position="472"/>
        <end position="481"/>
    </location>
</feature>